<dbReference type="RefSeq" id="WP_395131380.1">
    <property type="nucleotide sequence ID" value="NZ_JBIMPM010000063.1"/>
</dbReference>
<sequence>ATGLNNGRKLDRPAIEFDFWSECQQGKEMRLIEDGNFAGWLRVVLFLTGLALALAGLGLDQIPRWIRAGAFLLGFATMALGGISSRAHMLKIKPFDRSYKKARDSYKTNDNEDADKSK</sequence>
<feature type="transmembrane region" description="Helical" evidence="1">
    <location>
        <begin position="65"/>
        <end position="83"/>
    </location>
</feature>
<evidence type="ECO:0000313" key="3">
    <source>
        <dbReference type="Proteomes" id="UP001609186"/>
    </source>
</evidence>
<feature type="non-terminal residue" evidence="2">
    <location>
        <position position="1"/>
    </location>
</feature>
<name>A0ABW7LG82_9BURK</name>
<evidence type="ECO:0000256" key="1">
    <source>
        <dbReference type="SAM" id="Phobius"/>
    </source>
</evidence>
<reference evidence="2 3" key="1">
    <citation type="submission" date="2024-10" db="EMBL/GenBank/DDBJ databases">
        <title>Burkholderia semiarida in Mexico.</title>
        <authorList>
            <person name="Estrada P."/>
        </authorList>
    </citation>
    <scope>NUCLEOTIDE SEQUENCE [LARGE SCALE GENOMIC DNA]</scope>
    <source>
        <strain evidence="2 3">CLM7-1</strain>
    </source>
</reference>
<comment type="caution">
    <text evidence="2">The sequence shown here is derived from an EMBL/GenBank/DDBJ whole genome shotgun (WGS) entry which is preliminary data.</text>
</comment>
<organism evidence="2 3">
    <name type="scientific">Burkholderia semiarida</name>
    <dbReference type="NCBI Taxonomy" id="2843303"/>
    <lineage>
        <taxon>Bacteria</taxon>
        <taxon>Pseudomonadati</taxon>
        <taxon>Pseudomonadota</taxon>
        <taxon>Betaproteobacteria</taxon>
        <taxon>Burkholderiales</taxon>
        <taxon>Burkholderiaceae</taxon>
        <taxon>Burkholderia</taxon>
        <taxon>Burkholderia cepacia complex</taxon>
    </lineage>
</organism>
<proteinExistence type="predicted"/>
<feature type="transmembrane region" description="Helical" evidence="1">
    <location>
        <begin position="37"/>
        <end position="59"/>
    </location>
</feature>
<keyword evidence="1" id="KW-1133">Transmembrane helix</keyword>
<dbReference type="EMBL" id="JBIMPM010000063">
    <property type="protein sequence ID" value="MFH5255638.1"/>
    <property type="molecule type" value="Genomic_DNA"/>
</dbReference>
<gene>
    <name evidence="2" type="ORF">ACGTRS_30845</name>
</gene>
<evidence type="ECO:0000313" key="2">
    <source>
        <dbReference type="EMBL" id="MFH5255638.1"/>
    </source>
</evidence>
<keyword evidence="3" id="KW-1185">Reference proteome</keyword>
<dbReference type="Proteomes" id="UP001609186">
    <property type="component" value="Unassembled WGS sequence"/>
</dbReference>
<keyword evidence="1" id="KW-0472">Membrane</keyword>
<keyword evidence="1" id="KW-0812">Transmembrane</keyword>
<accession>A0ABW7LG82</accession>
<protein>
    <submittedName>
        <fullName evidence="2">Uncharacterized protein</fullName>
    </submittedName>
</protein>